<evidence type="ECO:0000256" key="8">
    <source>
        <dbReference type="ARBA" id="ARBA00023242"/>
    </source>
</evidence>
<dbReference type="Pfam" id="PF00605">
    <property type="entry name" value="IRF"/>
    <property type="match status" value="1"/>
</dbReference>
<dbReference type="InterPro" id="IPR036390">
    <property type="entry name" value="WH_DNA-bd_sf"/>
</dbReference>
<evidence type="ECO:0000313" key="12">
    <source>
        <dbReference type="Proteomes" id="UP001209878"/>
    </source>
</evidence>
<comment type="subcellular location">
    <subcellularLocation>
        <location evidence="1">Nucleus</location>
    </subcellularLocation>
</comment>
<dbReference type="GO" id="GO:0002376">
    <property type="term" value="P:immune system process"/>
    <property type="evidence" value="ECO:0007669"/>
    <property type="project" value="TreeGrafter"/>
</dbReference>
<dbReference type="SMART" id="SM00348">
    <property type="entry name" value="IRF"/>
    <property type="match status" value="1"/>
</dbReference>
<evidence type="ECO:0000256" key="9">
    <source>
        <dbReference type="SAM" id="MobiDB-lite"/>
    </source>
</evidence>
<keyword evidence="6" id="KW-0010">Activator</keyword>
<keyword evidence="7" id="KW-0804">Transcription</keyword>
<protein>
    <recommendedName>
        <fullName evidence="10">IRF tryptophan pentad repeat domain-containing protein</fullName>
    </recommendedName>
</protein>
<dbReference type="PANTHER" id="PTHR11949:SF17">
    <property type="entry name" value="IRF TRYPTOPHAN PENTAD REPEAT DOMAIN-CONTAINING PROTEIN"/>
    <property type="match status" value="1"/>
</dbReference>
<sequence>MADSFKVESDAETVKVESEVESSVGESDYCPSNDGSYSKASPRSQPQRRGRKRTAEDAKSRTLMRQWLLDLIEEGRIQGLYWIDDNKTLVHIPWLHASRHTFDTDKDSTLFRLWAIHSGKYVPGEDTLDPKRWKANFRCAINSLSDVREVKAQSCKKGHDAYKVYLFDVDKKLAKSLSCSANERTMSNDVLPPSEKKACKRAVLNAERLALMNTRKMSRVNHVMSMTPLKESAILTTPITRANEPTTQPSIANEAATQPSIANEAAIPSTRASELTIPMSRTCGPATATITHDLEPAFPTTQASASPNVIINWLKQQRDNQRDEVCNEVSYEEFGGALSARNQVSTEAVGCRDNGYAYASGVATDNTNDAGGFV</sequence>
<feature type="compositionally biased region" description="Polar residues" evidence="9">
    <location>
        <begin position="33"/>
        <end position="45"/>
    </location>
</feature>
<dbReference type="PANTHER" id="PTHR11949">
    <property type="entry name" value="INTERFERON REGULATORY FACTOR"/>
    <property type="match status" value="1"/>
</dbReference>
<feature type="region of interest" description="Disordered" evidence="9">
    <location>
        <begin position="1"/>
        <end position="57"/>
    </location>
</feature>
<keyword evidence="4" id="KW-0805">Transcription regulation</keyword>
<gene>
    <name evidence="11" type="ORF">NP493_1153g00040</name>
</gene>
<keyword evidence="12" id="KW-1185">Reference proteome</keyword>
<dbReference type="PRINTS" id="PR00267">
    <property type="entry name" value="INTFRNREGFCT"/>
</dbReference>
<reference evidence="11" key="1">
    <citation type="journal article" date="2023" name="Mol. Biol. Evol.">
        <title>Third-Generation Sequencing Reveals the Adaptive Role of the Epigenome in Three Deep-Sea Polychaetes.</title>
        <authorList>
            <person name="Perez M."/>
            <person name="Aroh O."/>
            <person name="Sun Y."/>
            <person name="Lan Y."/>
            <person name="Juniper S.K."/>
            <person name="Young C.R."/>
            <person name="Angers B."/>
            <person name="Qian P.Y."/>
        </authorList>
    </citation>
    <scope>NUCLEOTIDE SEQUENCE</scope>
    <source>
        <strain evidence="11">R07B-5</strain>
    </source>
</reference>
<dbReference type="GO" id="GO:0005634">
    <property type="term" value="C:nucleus"/>
    <property type="evidence" value="ECO:0007669"/>
    <property type="project" value="UniProtKB-SubCell"/>
</dbReference>
<evidence type="ECO:0000313" key="11">
    <source>
        <dbReference type="EMBL" id="KAK2170469.1"/>
    </source>
</evidence>
<dbReference type="Gene3D" id="1.10.10.10">
    <property type="entry name" value="Winged helix-like DNA-binding domain superfamily/Winged helix DNA-binding domain"/>
    <property type="match status" value="1"/>
</dbReference>
<evidence type="ECO:0000256" key="6">
    <source>
        <dbReference type="ARBA" id="ARBA00023159"/>
    </source>
</evidence>
<feature type="domain" description="IRF tryptophan pentad repeat" evidence="10">
    <location>
        <begin position="61"/>
        <end position="169"/>
    </location>
</feature>
<proteinExistence type="predicted"/>
<keyword evidence="5" id="KW-0238">DNA-binding</keyword>
<evidence type="ECO:0000256" key="7">
    <source>
        <dbReference type="ARBA" id="ARBA00023163"/>
    </source>
</evidence>
<dbReference type="FunFam" id="1.10.10.10:FF:000065">
    <property type="entry name" value="Interferon regulatory factor"/>
    <property type="match status" value="1"/>
</dbReference>
<dbReference type="SUPFAM" id="SSF46785">
    <property type="entry name" value="Winged helix' DNA-binding domain"/>
    <property type="match status" value="1"/>
</dbReference>
<dbReference type="InterPro" id="IPR036388">
    <property type="entry name" value="WH-like_DNA-bd_sf"/>
</dbReference>
<evidence type="ECO:0000256" key="2">
    <source>
        <dbReference type="ARBA" id="ARBA00022499"/>
    </source>
</evidence>
<keyword evidence="3" id="KW-0832">Ubl conjugation</keyword>
<dbReference type="EMBL" id="JAODUO010001151">
    <property type="protein sequence ID" value="KAK2170469.1"/>
    <property type="molecule type" value="Genomic_DNA"/>
</dbReference>
<dbReference type="AlphaFoldDB" id="A0AAD9NKG9"/>
<evidence type="ECO:0000256" key="3">
    <source>
        <dbReference type="ARBA" id="ARBA00022843"/>
    </source>
</evidence>
<dbReference type="PROSITE" id="PS00601">
    <property type="entry name" value="IRF_1"/>
    <property type="match status" value="1"/>
</dbReference>
<evidence type="ECO:0000259" key="10">
    <source>
        <dbReference type="PROSITE" id="PS51507"/>
    </source>
</evidence>
<dbReference type="InterPro" id="IPR019817">
    <property type="entry name" value="Interferon_reg_fac_CS"/>
</dbReference>
<dbReference type="GO" id="GO:0000978">
    <property type="term" value="F:RNA polymerase II cis-regulatory region sequence-specific DNA binding"/>
    <property type="evidence" value="ECO:0007669"/>
    <property type="project" value="TreeGrafter"/>
</dbReference>
<accession>A0AAD9NKG9</accession>
<dbReference type="PROSITE" id="PS51507">
    <property type="entry name" value="IRF_2"/>
    <property type="match status" value="1"/>
</dbReference>
<dbReference type="InterPro" id="IPR001346">
    <property type="entry name" value="Interferon_reg_fact_DNA-bd_dom"/>
</dbReference>
<keyword evidence="2" id="KW-1017">Isopeptide bond</keyword>
<evidence type="ECO:0000256" key="4">
    <source>
        <dbReference type="ARBA" id="ARBA00023015"/>
    </source>
</evidence>
<evidence type="ECO:0000256" key="5">
    <source>
        <dbReference type="ARBA" id="ARBA00023125"/>
    </source>
</evidence>
<evidence type="ECO:0000256" key="1">
    <source>
        <dbReference type="ARBA" id="ARBA00004123"/>
    </source>
</evidence>
<comment type="caution">
    <text evidence="11">The sequence shown here is derived from an EMBL/GenBank/DDBJ whole genome shotgun (WGS) entry which is preliminary data.</text>
</comment>
<feature type="compositionally biased region" description="Basic and acidic residues" evidence="9">
    <location>
        <begin position="1"/>
        <end position="18"/>
    </location>
</feature>
<keyword evidence="8" id="KW-0539">Nucleus</keyword>
<name>A0AAD9NKG9_RIDPI</name>
<dbReference type="Proteomes" id="UP001209878">
    <property type="component" value="Unassembled WGS sequence"/>
</dbReference>
<dbReference type="CDD" id="cd00103">
    <property type="entry name" value="IRF"/>
    <property type="match status" value="1"/>
</dbReference>
<dbReference type="GO" id="GO:0000981">
    <property type="term" value="F:DNA-binding transcription factor activity, RNA polymerase II-specific"/>
    <property type="evidence" value="ECO:0007669"/>
    <property type="project" value="TreeGrafter"/>
</dbReference>
<organism evidence="11 12">
    <name type="scientific">Ridgeia piscesae</name>
    <name type="common">Tubeworm</name>
    <dbReference type="NCBI Taxonomy" id="27915"/>
    <lineage>
        <taxon>Eukaryota</taxon>
        <taxon>Metazoa</taxon>
        <taxon>Spiralia</taxon>
        <taxon>Lophotrochozoa</taxon>
        <taxon>Annelida</taxon>
        <taxon>Polychaeta</taxon>
        <taxon>Sedentaria</taxon>
        <taxon>Canalipalpata</taxon>
        <taxon>Sabellida</taxon>
        <taxon>Siboglinidae</taxon>
        <taxon>Ridgeia</taxon>
    </lineage>
</organism>